<evidence type="ECO:0000313" key="2">
    <source>
        <dbReference type="Proteomes" id="UP001492380"/>
    </source>
</evidence>
<name>A0ABR1YH12_9PEZI</name>
<organism evidence="1 2">
    <name type="scientific">Phyllosticta capitalensis</name>
    <dbReference type="NCBI Taxonomy" id="121624"/>
    <lineage>
        <taxon>Eukaryota</taxon>
        <taxon>Fungi</taxon>
        <taxon>Dikarya</taxon>
        <taxon>Ascomycota</taxon>
        <taxon>Pezizomycotina</taxon>
        <taxon>Dothideomycetes</taxon>
        <taxon>Dothideomycetes incertae sedis</taxon>
        <taxon>Botryosphaeriales</taxon>
        <taxon>Phyllostictaceae</taxon>
        <taxon>Phyllosticta</taxon>
    </lineage>
</organism>
<sequence>MSSTRILPRLESLSEKIVNSVADYLDNDHLMNFRATSKTICKYLNSNTKLRKCFEDLECTFESAELWNLQTFMKTPLASAVKNLKFFKTDEMNNLNRKAPKLSIKPGTTVQFGSDEFNSLTSQLDAIQQYYHDRPEEDFKGPPQDLFAELINDGLPNLALVDFLHGKHLELAQAGSLRNPKPEDFKWVAEALGNIDRTLNFRMSYEQGALCFPWTVNRNGSVRGTHELWFEGYSNELPHPVTGTWERNTREDPTYFTPCLPDTIPILGSHALRTLSLHRCAFSLSDLRRLSDAKGQIEILVMTQSEVYSCYAGEEGQEEEHRFFTDPNSHLKKTLRSFGMSTCFTPSVPWVRVFKAMRKYSQLEKVIFENTCLGAQTVRFDWDGNGRYDNGSRLPAITQQLGMKGSLSKMIKRYEETTETSHLKLGVCHGSPIFS</sequence>
<gene>
    <name evidence="1" type="ORF">HDK90DRAFT_495579</name>
</gene>
<dbReference type="Proteomes" id="UP001492380">
    <property type="component" value="Unassembled WGS sequence"/>
</dbReference>
<accession>A0ABR1YH12</accession>
<evidence type="ECO:0008006" key="3">
    <source>
        <dbReference type="Google" id="ProtNLM"/>
    </source>
</evidence>
<keyword evidence="2" id="KW-1185">Reference proteome</keyword>
<protein>
    <recommendedName>
        <fullName evidence="3">F-box domain-containing protein</fullName>
    </recommendedName>
</protein>
<proteinExistence type="predicted"/>
<dbReference type="EMBL" id="JBBWRZ010000010">
    <property type="protein sequence ID" value="KAK8227609.1"/>
    <property type="molecule type" value="Genomic_DNA"/>
</dbReference>
<reference evidence="1 2" key="1">
    <citation type="submission" date="2024-04" db="EMBL/GenBank/DDBJ databases">
        <title>Phyllosticta paracitricarpa is synonymous to the EU quarantine fungus P. citricarpa based on phylogenomic analyses.</title>
        <authorList>
            <consortium name="Lawrence Berkeley National Laboratory"/>
            <person name="Van Ingen-Buijs V.A."/>
            <person name="Van Westerhoven A.C."/>
            <person name="Haridas S."/>
            <person name="Skiadas P."/>
            <person name="Martin F."/>
            <person name="Groenewald J.Z."/>
            <person name="Crous P.W."/>
            <person name="Seidl M.F."/>
        </authorList>
    </citation>
    <scope>NUCLEOTIDE SEQUENCE [LARGE SCALE GENOMIC DNA]</scope>
    <source>
        <strain evidence="1 2">CBS 123374</strain>
    </source>
</reference>
<evidence type="ECO:0000313" key="1">
    <source>
        <dbReference type="EMBL" id="KAK8227609.1"/>
    </source>
</evidence>
<comment type="caution">
    <text evidence="1">The sequence shown here is derived from an EMBL/GenBank/DDBJ whole genome shotgun (WGS) entry which is preliminary data.</text>
</comment>